<feature type="transmembrane region" description="Helical" evidence="2">
    <location>
        <begin position="45"/>
        <end position="67"/>
    </location>
</feature>
<evidence type="ECO:0000256" key="2">
    <source>
        <dbReference type="SAM" id="Phobius"/>
    </source>
</evidence>
<keyword evidence="2" id="KW-0472">Membrane</keyword>
<protein>
    <recommendedName>
        <fullName evidence="5">Transmembrane protein</fullName>
    </recommendedName>
</protein>
<keyword evidence="2" id="KW-1133">Transmembrane helix</keyword>
<sequence>MEDSSKREFRFLVKHSLYPCSLIFFFPMLLFFFPKKYTPNLGVGVSIPVTTTDVTSTLLFFLLFCILKLKKKKPRKTKSRPSIPIFKKAHLVKNNRLQNITTAVQEGDGDVHMDDGSSNNDQNEEATQEAKEAPIVQEQAESHEPMVENKIPIRQPLISEKKMMITAARRRNTRRWLLSH</sequence>
<organism evidence="3 4">
    <name type="scientific">Rhamnella rubrinervis</name>
    <dbReference type="NCBI Taxonomy" id="2594499"/>
    <lineage>
        <taxon>Eukaryota</taxon>
        <taxon>Viridiplantae</taxon>
        <taxon>Streptophyta</taxon>
        <taxon>Embryophyta</taxon>
        <taxon>Tracheophyta</taxon>
        <taxon>Spermatophyta</taxon>
        <taxon>Magnoliopsida</taxon>
        <taxon>eudicotyledons</taxon>
        <taxon>Gunneridae</taxon>
        <taxon>Pentapetalae</taxon>
        <taxon>rosids</taxon>
        <taxon>fabids</taxon>
        <taxon>Rosales</taxon>
        <taxon>Rhamnaceae</taxon>
        <taxon>rhamnoid group</taxon>
        <taxon>Rhamneae</taxon>
        <taxon>Rhamnella</taxon>
    </lineage>
</organism>
<reference evidence="3" key="1">
    <citation type="submission" date="2020-03" db="EMBL/GenBank/DDBJ databases">
        <title>A high-quality chromosome-level genome assembly of a woody plant with both climbing and erect habits, Rhamnella rubrinervis.</title>
        <authorList>
            <person name="Lu Z."/>
            <person name="Yang Y."/>
            <person name="Zhu X."/>
            <person name="Sun Y."/>
        </authorList>
    </citation>
    <scope>NUCLEOTIDE SEQUENCE</scope>
    <source>
        <strain evidence="3">BYM</strain>
        <tissue evidence="3">Leaf</tissue>
    </source>
</reference>
<feature type="region of interest" description="Disordered" evidence="1">
    <location>
        <begin position="104"/>
        <end position="132"/>
    </location>
</feature>
<feature type="transmembrane region" description="Helical" evidence="2">
    <location>
        <begin position="12"/>
        <end position="33"/>
    </location>
</feature>
<evidence type="ECO:0000256" key="1">
    <source>
        <dbReference type="SAM" id="MobiDB-lite"/>
    </source>
</evidence>
<evidence type="ECO:0000313" key="3">
    <source>
        <dbReference type="EMBL" id="KAF3432502.1"/>
    </source>
</evidence>
<evidence type="ECO:0000313" key="4">
    <source>
        <dbReference type="Proteomes" id="UP000796880"/>
    </source>
</evidence>
<dbReference type="EMBL" id="VOIH02000012">
    <property type="protein sequence ID" value="KAF3432502.1"/>
    <property type="molecule type" value="Genomic_DNA"/>
</dbReference>
<dbReference type="Proteomes" id="UP000796880">
    <property type="component" value="Unassembled WGS sequence"/>
</dbReference>
<keyword evidence="4" id="KW-1185">Reference proteome</keyword>
<proteinExistence type="predicted"/>
<accession>A0A8K0DWJ1</accession>
<comment type="caution">
    <text evidence="3">The sequence shown here is derived from an EMBL/GenBank/DDBJ whole genome shotgun (WGS) entry which is preliminary data.</text>
</comment>
<evidence type="ECO:0008006" key="5">
    <source>
        <dbReference type="Google" id="ProtNLM"/>
    </source>
</evidence>
<keyword evidence="2" id="KW-0812">Transmembrane</keyword>
<dbReference type="AlphaFoldDB" id="A0A8K0DWJ1"/>
<name>A0A8K0DWJ1_9ROSA</name>
<gene>
    <name evidence="3" type="ORF">FNV43_RR27242</name>
</gene>